<comment type="caution">
    <text evidence="1">The sequence shown here is derived from an EMBL/GenBank/DDBJ whole genome shotgun (WGS) entry which is preliminary data.</text>
</comment>
<evidence type="ECO:0000313" key="2">
    <source>
        <dbReference type="Proteomes" id="UP001523216"/>
    </source>
</evidence>
<dbReference type="RefSeq" id="WP_251803997.1">
    <property type="nucleotide sequence ID" value="NZ_JAMQOL010000074.1"/>
</dbReference>
<dbReference type="SUPFAM" id="SSF140453">
    <property type="entry name" value="EsxAB dimer-like"/>
    <property type="match status" value="1"/>
</dbReference>
<dbReference type="Pfam" id="PF06013">
    <property type="entry name" value="WXG100"/>
    <property type="match status" value="1"/>
</dbReference>
<gene>
    <name evidence="1" type="ORF">LXN57_42600</name>
</gene>
<protein>
    <submittedName>
        <fullName evidence="1">WXG100 family type VII secretion target</fullName>
    </submittedName>
</protein>
<dbReference type="InterPro" id="IPR036689">
    <property type="entry name" value="ESAT-6-like_sf"/>
</dbReference>
<evidence type="ECO:0000313" key="1">
    <source>
        <dbReference type="EMBL" id="MCM4084244.1"/>
    </source>
</evidence>
<dbReference type="Proteomes" id="UP001523216">
    <property type="component" value="Unassembled WGS sequence"/>
</dbReference>
<dbReference type="InterPro" id="IPR010310">
    <property type="entry name" value="T7SS_ESAT-6-like"/>
</dbReference>
<proteinExistence type="predicted"/>
<name>A0ABT0YG65_9ACTN</name>
<keyword evidence="2" id="KW-1185">Reference proteome</keyword>
<sequence length="96" mass="10224">MSDFDVLPEHMDEVANQLGRLPGQVQDAISTLMGKVALYADLNNGTAIDAYQRAQAEWNAGLGEVNEGVGKAAPILHNIAQEFRSGDSRAAGLFPV</sequence>
<reference evidence="1 2" key="1">
    <citation type="submission" date="2022-06" db="EMBL/GenBank/DDBJ databases">
        <title>Actinoplanes abujensis sp. nov., isolated from Nigerian arid soil.</title>
        <authorList>
            <person name="Ding P."/>
        </authorList>
    </citation>
    <scope>NUCLEOTIDE SEQUENCE [LARGE SCALE GENOMIC DNA]</scope>
    <source>
        <strain evidence="2">TRM88002</strain>
    </source>
</reference>
<accession>A0ABT0YG65</accession>
<dbReference type="EMBL" id="JAMQOL010000074">
    <property type="protein sequence ID" value="MCM4084244.1"/>
    <property type="molecule type" value="Genomic_DNA"/>
</dbReference>
<dbReference type="Gene3D" id="1.10.287.1060">
    <property type="entry name" value="ESAT-6-like"/>
    <property type="match status" value="1"/>
</dbReference>
<organism evidence="1 2">
    <name type="scientific">Paractinoplanes hotanensis</name>
    <dbReference type="NCBI Taxonomy" id="2906497"/>
    <lineage>
        <taxon>Bacteria</taxon>
        <taxon>Bacillati</taxon>
        <taxon>Actinomycetota</taxon>
        <taxon>Actinomycetes</taxon>
        <taxon>Micromonosporales</taxon>
        <taxon>Micromonosporaceae</taxon>
        <taxon>Paractinoplanes</taxon>
    </lineage>
</organism>